<gene>
    <name evidence="3" type="ORF">ENN90_11490</name>
</gene>
<dbReference type="InterPro" id="IPR036457">
    <property type="entry name" value="PPM-type-like_dom_sf"/>
</dbReference>
<dbReference type="PANTHER" id="PTHR43156">
    <property type="entry name" value="STAGE II SPORULATION PROTEIN E-RELATED"/>
    <property type="match status" value="1"/>
</dbReference>
<feature type="domain" description="PPM-type phosphatase" evidence="2">
    <location>
        <begin position="88"/>
        <end position="304"/>
    </location>
</feature>
<reference evidence="3" key="1">
    <citation type="journal article" date="2020" name="mSystems">
        <title>Genome- and Community-Level Interaction Insights into Carbon Utilization and Element Cycling Functions of Hydrothermarchaeota in Hydrothermal Sediment.</title>
        <authorList>
            <person name="Zhou Z."/>
            <person name="Liu Y."/>
            <person name="Xu W."/>
            <person name="Pan J."/>
            <person name="Luo Z.H."/>
            <person name="Li M."/>
        </authorList>
    </citation>
    <scope>NUCLEOTIDE SEQUENCE [LARGE SCALE GENOMIC DNA]</scope>
    <source>
        <strain evidence="3">SpSt-1217</strain>
    </source>
</reference>
<dbReference type="InterPro" id="IPR052016">
    <property type="entry name" value="Bact_Sigma-Reg"/>
</dbReference>
<proteinExistence type="predicted"/>
<dbReference type="Gene3D" id="3.60.40.10">
    <property type="entry name" value="PPM-type phosphatase domain"/>
    <property type="match status" value="1"/>
</dbReference>
<name>A0A831PR05_9BACT</name>
<keyword evidence="1" id="KW-0378">Hydrolase</keyword>
<protein>
    <recommendedName>
        <fullName evidence="2">PPM-type phosphatase domain-containing protein</fullName>
    </recommendedName>
</protein>
<evidence type="ECO:0000256" key="1">
    <source>
        <dbReference type="ARBA" id="ARBA00022801"/>
    </source>
</evidence>
<dbReference type="PANTHER" id="PTHR43156:SF2">
    <property type="entry name" value="STAGE II SPORULATION PROTEIN E"/>
    <property type="match status" value="1"/>
</dbReference>
<accession>A0A831PR05</accession>
<dbReference type="InterPro" id="IPR001932">
    <property type="entry name" value="PPM-type_phosphatase-like_dom"/>
</dbReference>
<sequence>TKKLIKPLSVVTSRLTEFQDESETPVSTLNEVKQVSDTLEYLKAWFEQYRISREQEEQKSLRRKQDLMQASEIQQSLIKTTFPAFPERKEIDLYAIYKPAGVVSGDLFDYFFIDEDNLLLTIGDVSGAGIPAAIFMSVAQTLIKNSAVCRRAKSIVRKSNVELCTSNRHMYFLTLFLGVLNVKTGVLNFCNAAHYYPLILKQGGKVTELKLSHGLPLGLYPDKDYKDAKVVLDPGDIMVLYTDGVTEVHNAQGKQFGSDRLKESLKNMAGLSPEEIVRKLDTQLETFQGEQPQHDDLCLLVIKYMP</sequence>
<dbReference type="Proteomes" id="UP000886047">
    <property type="component" value="Unassembled WGS sequence"/>
</dbReference>
<dbReference type="SMART" id="SM00331">
    <property type="entry name" value="PP2C_SIG"/>
    <property type="match status" value="1"/>
</dbReference>
<dbReference type="SUPFAM" id="SSF81606">
    <property type="entry name" value="PP2C-like"/>
    <property type="match status" value="1"/>
</dbReference>
<comment type="caution">
    <text evidence="3">The sequence shown here is derived from an EMBL/GenBank/DDBJ whole genome shotgun (WGS) entry which is preliminary data.</text>
</comment>
<feature type="non-terminal residue" evidence="3">
    <location>
        <position position="1"/>
    </location>
</feature>
<evidence type="ECO:0000313" key="3">
    <source>
        <dbReference type="EMBL" id="HDR52223.1"/>
    </source>
</evidence>
<dbReference type="AlphaFoldDB" id="A0A831PR05"/>
<evidence type="ECO:0000259" key="2">
    <source>
        <dbReference type="SMART" id="SM00331"/>
    </source>
</evidence>
<organism evidence="3">
    <name type="scientific">Mariniphaga anaerophila</name>
    <dbReference type="NCBI Taxonomy" id="1484053"/>
    <lineage>
        <taxon>Bacteria</taxon>
        <taxon>Pseudomonadati</taxon>
        <taxon>Bacteroidota</taxon>
        <taxon>Bacteroidia</taxon>
        <taxon>Marinilabiliales</taxon>
        <taxon>Prolixibacteraceae</taxon>
        <taxon>Mariniphaga</taxon>
    </lineage>
</organism>
<dbReference type="GO" id="GO:0016791">
    <property type="term" value="F:phosphatase activity"/>
    <property type="evidence" value="ECO:0007669"/>
    <property type="project" value="TreeGrafter"/>
</dbReference>
<dbReference type="Pfam" id="PF07228">
    <property type="entry name" value="SpoIIE"/>
    <property type="match status" value="1"/>
</dbReference>
<dbReference type="EMBL" id="DSDK01000634">
    <property type="protein sequence ID" value="HDR52223.1"/>
    <property type="molecule type" value="Genomic_DNA"/>
</dbReference>